<dbReference type="Gene3D" id="1.10.357.10">
    <property type="entry name" value="Tetracycline Repressor, domain 2"/>
    <property type="match status" value="1"/>
</dbReference>
<accession>A0A502E7D3</accession>
<dbReference type="AlphaFoldDB" id="A0A502E7D3"/>
<proteinExistence type="predicted"/>
<organism evidence="4 5">
    <name type="scientific">Mycolicibacterium hodleri</name>
    <dbReference type="NCBI Taxonomy" id="49897"/>
    <lineage>
        <taxon>Bacteria</taxon>
        <taxon>Bacillati</taxon>
        <taxon>Actinomycetota</taxon>
        <taxon>Actinomycetes</taxon>
        <taxon>Mycobacteriales</taxon>
        <taxon>Mycobacteriaceae</taxon>
        <taxon>Mycolicibacterium</taxon>
    </lineage>
</organism>
<dbReference type="InterPro" id="IPR001647">
    <property type="entry name" value="HTH_TetR"/>
</dbReference>
<comment type="caution">
    <text evidence="4">The sequence shown here is derived from an EMBL/GenBank/DDBJ whole genome shotgun (WGS) entry which is preliminary data.</text>
</comment>
<dbReference type="GO" id="GO:0003677">
    <property type="term" value="F:DNA binding"/>
    <property type="evidence" value="ECO:0007669"/>
    <property type="project" value="UniProtKB-UniRule"/>
</dbReference>
<dbReference type="Proteomes" id="UP000320095">
    <property type="component" value="Unassembled WGS sequence"/>
</dbReference>
<protein>
    <submittedName>
        <fullName evidence="4">TetR/AcrR family transcriptional regulator</fullName>
    </submittedName>
</protein>
<dbReference type="InterPro" id="IPR009057">
    <property type="entry name" value="Homeodomain-like_sf"/>
</dbReference>
<name>A0A502E7D3_9MYCO</name>
<reference evidence="4 5" key="1">
    <citation type="journal article" date="2019" name="Environ. Microbiol.">
        <title>Species interactions and distinct microbial communities in high Arctic permafrost affected cryosols are associated with the CH4 and CO2 gas fluxes.</title>
        <authorList>
            <person name="Altshuler I."/>
            <person name="Hamel J."/>
            <person name="Turney S."/>
            <person name="Magnuson E."/>
            <person name="Levesque R."/>
            <person name="Greer C."/>
            <person name="Whyte L.G."/>
        </authorList>
    </citation>
    <scope>NUCLEOTIDE SEQUENCE [LARGE SCALE GENOMIC DNA]</scope>
    <source>
        <strain evidence="4 5">S5.20</strain>
    </source>
</reference>
<evidence type="ECO:0000259" key="3">
    <source>
        <dbReference type="PROSITE" id="PS50977"/>
    </source>
</evidence>
<evidence type="ECO:0000313" key="4">
    <source>
        <dbReference type="EMBL" id="TPG32416.1"/>
    </source>
</evidence>
<keyword evidence="5" id="KW-1185">Reference proteome</keyword>
<gene>
    <name evidence="4" type="ORF">EAH80_19225</name>
</gene>
<feature type="DNA-binding region" description="H-T-H motif" evidence="2">
    <location>
        <begin position="71"/>
        <end position="90"/>
    </location>
</feature>
<dbReference type="SUPFAM" id="SSF46689">
    <property type="entry name" value="Homeodomain-like"/>
    <property type="match status" value="1"/>
</dbReference>
<evidence type="ECO:0000256" key="2">
    <source>
        <dbReference type="PROSITE-ProRule" id="PRU00335"/>
    </source>
</evidence>
<dbReference type="PRINTS" id="PR00455">
    <property type="entry name" value="HTHTETR"/>
</dbReference>
<dbReference type="Pfam" id="PF00440">
    <property type="entry name" value="TetR_N"/>
    <property type="match status" value="1"/>
</dbReference>
<evidence type="ECO:0000313" key="5">
    <source>
        <dbReference type="Proteomes" id="UP000320095"/>
    </source>
</evidence>
<keyword evidence="1 2" id="KW-0238">DNA-binding</keyword>
<evidence type="ECO:0000256" key="1">
    <source>
        <dbReference type="ARBA" id="ARBA00023125"/>
    </source>
</evidence>
<dbReference type="EMBL" id="RCZG01000008">
    <property type="protein sequence ID" value="TPG32416.1"/>
    <property type="molecule type" value="Genomic_DNA"/>
</dbReference>
<dbReference type="PROSITE" id="PS50977">
    <property type="entry name" value="HTH_TETR_2"/>
    <property type="match status" value="1"/>
</dbReference>
<feature type="domain" description="HTH tetR-type" evidence="3">
    <location>
        <begin position="48"/>
        <end position="108"/>
    </location>
</feature>
<sequence>MAGAQRAGTYPWIPRGLSQSPSFLHLARHQLVNPYYKDVAPKRAAHRPSRKHAVVEAAMHLYATKDPSAITVADIAAQAAMSAAAVYYHYATKEDVLLEGLLEFAQVFSNEVAVFLCAGDTYSLANLPVHLLDVLDQHRDAAIIWFTHDDELSTAAEARRRITNEVVIAELVKAVKANHPEYPLPHACVVAVGLFSVVEISARAWLTRELRLVEGREYAFRGEVAALAARILASPVPVK</sequence>